<evidence type="ECO:0000256" key="3">
    <source>
        <dbReference type="ARBA" id="ARBA00023055"/>
    </source>
</evidence>
<sequence length="223" mass="25576">MKSAKREMEKKSEISCFIEELSMIVIVKPSGENLEAAHIPIKPFLSICYLVLQVLDKIGPTMAVLRQDVYQNIKRLELMHESNPTTNLNLVEILKLEATEGNAKKGSSCSKAFVWLTRTLDFTSSLLQILLKDPEKKMEKIVEESYEVTLKPWHGWISSTAVRVALRLVPESKTFIDLLKTEDEDNSHMLKQKMQILVSLFVPFLEDIHCILRLYNLDKLKST</sequence>
<dbReference type="GO" id="GO:1902387">
    <property type="term" value="F:ceramide 1-phosphate binding"/>
    <property type="evidence" value="ECO:0000318"/>
    <property type="project" value="GO_Central"/>
</dbReference>
<dbReference type="InterPro" id="IPR014830">
    <property type="entry name" value="Glycolipid_transfer_prot_dom"/>
</dbReference>
<name>A0A072VEL1_MEDTR</name>
<dbReference type="EMBL" id="PSQE01000001">
    <property type="protein sequence ID" value="RHN77852.1"/>
    <property type="molecule type" value="Genomic_DNA"/>
</dbReference>
<reference evidence="5 8" key="1">
    <citation type="journal article" date="2011" name="Nature">
        <title>The Medicago genome provides insight into the evolution of rhizobial symbioses.</title>
        <authorList>
            <person name="Young N.D."/>
            <person name="Debelle F."/>
            <person name="Oldroyd G.E."/>
            <person name="Geurts R."/>
            <person name="Cannon S.B."/>
            <person name="Udvardi M.K."/>
            <person name="Benedito V.A."/>
            <person name="Mayer K.F."/>
            <person name="Gouzy J."/>
            <person name="Schoof H."/>
            <person name="Van de Peer Y."/>
            <person name="Proost S."/>
            <person name="Cook D.R."/>
            <person name="Meyers B.C."/>
            <person name="Spannagl M."/>
            <person name="Cheung F."/>
            <person name="De Mita S."/>
            <person name="Krishnakumar V."/>
            <person name="Gundlach H."/>
            <person name="Zhou S."/>
            <person name="Mudge J."/>
            <person name="Bharti A.K."/>
            <person name="Murray J.D."/>
            <person name="Naoumkina M.A."/>
            <person name="Rosen B."/>
            <person name="Silverstein K.A."/>
            <person name="Tang H."/>
            <person name="Rombauts S."/>
            <person name="Zhao P.X."/>
            <person name="Zhou P."/>
            <person name="Barbe V."/>
            <person name="Bardou P."/>
            <person name="Bechner M."/>
            <person name="Bellec A."/>
            <person name="Berger A."/>
            <person name="Berges H."/>
            <person name="Bidwell S."/>
            <person name="Bisseling T."/>
            <person name="Choisne N."/>
            <person name="Couloux A."/>
            <person name="Denny R."/>
            <person name="Deshpande S."/>
            <person name="Dai X."/>
            <person name="Doyle J.J."/>
            <person name="Dudez A.M."/>
            <person name="Farmer A.D."/>
            <person name="Fouteau S."/>
            <person name="Franken C."/>
            <person name="Gibelin C."/>
            <person name="Gish J."/>
            <person name="Goldstein S."/>
            <person name="Gonzalez A.J."/>
            <person name="Green P.J."/>
            <person name="Hallab A."/>
            <person name="Hartog M."/>
            <person name="Hua A."/>
            <person name="Humphray S.J."/>
            <person name="Jeong D.H."/>
            <person name="Jing Y."/>
            <person name="Jocker A."/>
            <person name="Kenton S.M."/>
            <person name="Kim D.J."/>
            <person name="Klee K."/>
            <person name="Lai H."/>
            <person name="Lang C."/>
            <person name="Lin S."/>
            <person name="Macmil S.L."/>
            <person name="Magdelenat G."/>
            <person name="Matthews L."/>
            <person name="McCorrison J."/>
            <person name="Monaghan E.L."/>
            <person name="Mun J.H."/>
            <person name="Najar F.Z."/>
            <person name="Nicholson C."/>
            <person name="Noirot C."/>
            <person name="O'Bleness M."/>
            <person name="Paule C.R."/>
            <person name="Poulain J."/>
            <person name="Prion F."/>
            <person name="Qin B."/>
            <person name="Qu C."/>
            <person name="Retzel E.F."/>
            <person name="Riddle C."/>
            <person name="Sallet E."/>
            <person name="Samain S."/>
            <person name="Samson N."/>
            <person name="Sanders I."/>
            <person name="Saurat O."/>
            <person name="Scarpelli C."/>
            <person name="Schiex T."/>
            <person name="Segurens B."/>
            <person name="Severin A.J."/>
            <person name="Sherrier D.J."/>
            <person name="Shi R."/>
            <person name="Sims S."/>
            <person name="Singer S.R."/>
            <person name="Sinharoy S."/>
            <person name="Sterck L."/>
            <person name="Viollet A."/>
            <person name="Wang B.B."/>
            <person name="Wang K."/>
            <person name="Wang M."/>
            <person name="Wang X."/>
            <person name="Warfsmann J."/>
            <person name="Weissenbach J."/>
            <person name="White D.D."/>
            <person name="White J.D."/>
            <person name="Wiley G.B."/>
            <person name="Wincker P."/>
            <person name="Xing Y."/>
            <person name="Yang L."/>
            <person name="Yao Z."/>
            <person name="Ying F."/>
            <person name="Zhai J."/>
            <person name="Zhou L."/>
            <person name="Zuber A."/>
            <person name="Denarie J."/>
            <person name="Dixon R.A."/>
            <person name="May G.D."/>
            <person name="Schwartz D.C."/>
            <person name="Rogers J."/>
            <person name="Quetier F."/>
            <person name="Town C.D."/>
            <person name="Roe B.A."/>
        </authorList>
    </citation>
    <scope>NUCLEOTIDE SEQUENCE [LARGE SCALE GENOMIC DNA]</scope>
    <source>
        <strain evidence="5">A17</strain>
        <strain evidence="7 8">cv. Jemalong A17</strain>
    </source>
</reference>
<evidence type="ECO:0000313" key="8">
    <source>
        <dbReference type="Proteomes" id="UP000002051"/>
    </source>
</evidence>
<keyword evidence="3" id="KW-0445">Lipid transport</keyword>
<keyword evidence="8" id="KW-1185">Reference proteome</keyword>
<dbReference type="PANTHER" id="PTHR10219:SF81">
    <property type="entry name" value="GLYCOLIPID TRANSFER PROTEIN (GLTP) FAMILY PROTEIN"/>
    <property type="match status" value="1"/>
</dbReference>
<evidence type="ECO:0000256" key="1">
    <source>
        <dbReference type="ARBA" id="ARBA00007148"/>
    </source>
</evidence>
<dbReference type="SUPFAM" id="SSF110004">
    <property type="entry name" value="Glycolipid transfer protein, GLTP"/>
    <property type="match status" value="1"/>
</dbReference>
<dbReference type="GO" id="GO:0005829">
    <property type="term" value="C:cytosol"/>
    <property type="evidence" value="ECO:0000318"/>
    <property type="project" value="GO_Central"/>
</dbReference>
<evidence type="ECO:0000313" key="5">
    <source>
        <dbReference type="EMBL" id="KEH40439.1"/>
    </source>
</evidence>
<dbReference type="GO" id="GO:0035627">
    <property type="term" value="P:ceramide transport"/>
    <property type="evidence" value="ECO:0000318"/>
    <property type="project" value="GO_Central"/>
</dbReference>
<gene>
    <name evidence="7" type="primary">25482395</name>
    <name evidence="5" type="ordered locus">MTR_1g028960</name>
    <name evidence="6" type="ORF">MtrunA17_Chr1g0159211</name>
</gene>
<dbReference type="GO" id="GO:0120009">
    <property type="term" value="P:intermembrane lipid transfer"/>
    <property type="evidence" value="ECO:0000318"/>
    <property type="project" value="GO_Central"/>
</dbReference>
<dbReference type="EMBL" id="CM001217">
    <property type="protein sequence ID" value="KEH40439.1"/>
    <property type="molecule type" value="Genomic_DNA"/>
</dbReference>
<dbReference type="AlphaFoldDB" id="A0A072VEL1"/>
<keyword evidence="2" id="KW-0813">Transport</keyword>
<dbReference type="Pfam" id="PF08718">
    <property type="entry name" value="GLTP"/>
    <property type="match status" value="1"/>
</dbReference>
<reference evidence="7" key="3">
    <citation type="submission" date="2015-04" db="UniProtKB">
        <authorList>
            <consortium name="EnsemblPlants"/>
        </authorList>
    </citation>
    <scope>IDENTIFICATION</scope>
    <source>
        <strain evidence="7">cv. Jemalong A17</strain>
    </source>
</reference>
<reference evidence="6" key="4">
    <citation type="journal article" date="2018" name="Nat. Plants">
        <title>Whole-genome landscape of Medicago truncatula symbiotic genes.</title>
        <authorList>
            <person name="Pecrix Y."/>
            <person name="Gamas P."/>
            <person name="Carrere S."/>
        </authorList>
    </citation>
    <scope>NUCLEOTIDE SEQUENCE</scope>
    <source>
        <tissue evidence="6">Leaves</tissue>
    </source>
</reference>
<dbReference type="HOGENOM" id="CLU_079400_1_0_1"/>
<organism evidence="5 8">
    <name type="scientific">Medicago truncatula</name>
    <name type="common">Barrel medic</name>
    <name type="synonym">Medicago tribuloides</name>
    <dbReference type="NCBI Taxonomy" id="3880"/>
    <lineage>
        <taxon>Eukaryota</taxon>
        <taxon>Viridiplantae</taxon>
        <taxon>Streptophyta</taxon>
        <taxon>Embryophyta</taxon>
        <taxon>Tracheophyta</taxon>
        <taxon>Spermatophyta</taxon>
        <taxon>Magnoliopsida</taxon>
        <taxon>eudicotyledons</taxon>
        <taxon>Gunneridae</taxon>
        <taxon>Pentapetalae</taxon>
        <taxon>rosids</taxon>
        <taxon>fabids</taxon>
        <taxon>Fabales</taxon>
        <taxon>Fabaceae</taxon>
        <taxon>Papilionoideae</taxon>
        <taxon>50 kb inversion clade</taxon>
        <taxon>NPAAA clade</taxon>
        <taxon>Hologalegina</taxon>
        <taxon>IRL clade</taxon>
        <taxon>Trifolieae</taxon>
        <taxon>Medicago</taxon>
    </lineage>
</organism>
<evidence type="ECO:0000313" key="6">
    <source>
        <dbReference type="EMBL" id="RHN77852.1"/>
    </source>
</evidence>
<evidence type="ECO:0000259" key="4">
    <source>
        <dbReference type="Pfam" id="PF08718"/>
    </source>
</evidence>
<dbReference type="Gramene" id="rna1349">
    <property type="protein sequence ID" value="RHN77852.1"/>
    <property type="gene ID" value="gene1349"/>
</dbReference>
<dbReference type="KEGG" id="mtr:25482395"/>
<accession>A0A072VEL1</accession>
<proteinExistence type="inferred from homology"/>
<evidence type="ECO:0000313" key="7">
    <source>
        <dbReference type="EnsemblPlants" id="KEH40439"/>
    </source>
</evidence>
<dbReference type="OrthoDB" id="205255at2759"/>
<dbReference type="InterPro" id="IPR036497">
    <property type="entry name" value="GLTP_sf"/>
</dbReference>
<feature type="domain" description="Glycolipid transfer protein" evidence="4">
    <location>
        <begin position="39"/>
        <end position="179"/>
    </location>
</feature>
<dbReference type="PANTHER" id="PTHR10219">
    <property type="entry name" value="GLYCOLIPID TRANSFER PROTEIN-RELATED"/>
    <property type="match status" value="1"/>
</dbReference>
<reference evidence="5 8" key="2">
    <citation type="journal article" date="2014" name="BMC Genomics">
        <title>An improved genome release (version Mt4.0) for the model legume Medicago truncatula.</title>
        <authorList>
            <person name="Tang H."/>
            <person name="Krishnakumar V."/>
            <person name="Bidwell S."/>
            <person name="Rosen B."/>
            <person name="Chan A."/>
            <person name="Zhou S."/>
            <person name="Gentzbittel L."/>
            <person name="Childs K.L."/>
            <person name="Yandell M."/>
            <person name="Gundlach H."/>
            <person name="Mayer K.F."/>
            <person name="Schwartz D.C."/>
            <person name="Town C.D."/>
        </authorList>
    </citation>
    <scope>GENOME REANNOTATION</scope>
    <source>
        <strain evidence="5">A17</strain>
        <strain evidence="7 8">cv. Jemalong A17</strain>
    </source>
</reference>
<dbReference type="Gene3D" id="1.10.3520.10">
    <property type="entry name" value="Glycolipid transfer protein"/>
    <property type="match status" value="1"/>
</dbReference>
<dbReference type="EnsemblPlants" id="KEH40439">
    <property type="protein sequence ID" value="KEH40439"/>
    <property type="gene ID" value="MTR_1g028960"/>
</dbReference>
<dbReference type="Proteomes" id="UP000002051">
    <property type="component" value="Unassembled WGS sequence"/>
</dbReference>
<dbReference type="FunFam" id="1.10.3520.10:FF:000008">
    <property type="entry name" value="Glycolipid transfer protein 2"/>
    <property type="match status" value="1"/>
</dbReference>
<dbReference type="Proteomes" id="UP000265566">
    <property type="component" value="Chromosome 1"/>
</dbReference>
<comment type="similarity">
    <text evidence="1">Belongs to the GLTP family.</text>
</comment>
<evidence type="ECO:0000256" key="2">
    <source>
        <dbReference type="ARBA" id="ARBA00022448"/>
    </source>
</evidence>
<protein>
    <submittedName>
        <fullName evidence="5">Glycolipid transfer protein (GLTP) family protein</fullName>
    </submittedName>
    <submittedName>
        <fullName evidence="6">Putative glycolipid transfer protein</fullName>
    </submittedName>
</protein>
<dbReference type="GO" id="GO:1902388">
    <property type="term" value="F:ceramide 1-phosphate transfer activity"/>
    <property type="evidence" value="ECO:0000318"/>
    <property type="project" value="GO_Central"/>
</dbReference>